<gene>
    <name evidence="2" type="ORF">AB996_0453</name>
</gene>
<sequence length="103" mass="12591">MIHEKENQVMTLHQKKRALQNQIDTYQDKINEIFFREESNHIQLDQGDEKKKNNKMKQAINEVSVRQKEQVERRYRIENNLMQNEIQKLEREKNNLLRDRGGK</sequence>
<feature type="coiled-coil region" evidence="1">
    <location>
        <begin position="2"/>
        <end position="29"/>
    </location>
</feature>
<dbReference type="PATRIC" id="fig|1359.32.peg.366"/>
<evidence type="ECO:0000256" key="1">
    <source>
        <dbReference type="SAM" id="Coils"/>
    </source>
</evidence>
<proteinExistence type="predicted"/>
<reference evidence="2 3" key="1">
    <citation type="submission" date="2015-08" db="EMBL/GenBank/DDBJ databases">
        <title>Draft Genome Sequences of 11 Lactococcus lactis subspecies cremoris strains.</title>
        <authorList>
            <person name="Wels M."/>
            <person name="Backus L."/>
            <person name="Boekhorst J."/>
            <person name="Dijkstra A."/>
            <person name="Beerthuizen M."/>
            <person name="Siezen R."/>
            <person name="Bachmann H."/>
            <person name="Van Hijum S."/>
        </authorList>
    </citation>
    <scope>NUCLEOTIDE SEQUENCE [LARGE SCALE GENOMIC DNA]</scope>
    <source>
        <strain evidence="2 3">KW10</strain>
    </source>
</reference>
<dbReference type="EMBL" id="LIYF01000006">
    <property type="protein sequence ID" value="KZK08156.1"/>
    <property type="molecule type" value="Genomic_DNA"/>
</dbReference>
<organism evidence="2 3">
    <name type="scientific">Lactococcus lactis subsp. cremoris</name>
    <name type="common">Streptococcus cremoris</name>
    <dbReference type="NCBI Taxonomy" id="1359"/>
    <lineage>
        <taxon>Bacteria</taxon>
        <taxon>Bacillati</taxon>
        <taxon>Bacillota</taxon>
        <taxon>Bacilli</taxon>
        <taxon>Lactobacillales</taxon>
        <taxon>Streptococcaceae</taxon>
        <taxon>Lactococcus</taxon>
    </lineage>
</organism>
<keyword evidence="1" id="KW-0175">Coiled coil</keyword>
<evidence type="ECO:0000313" key="3">
    <source>
        <dbReference type="Proteomes" id="UP000076519"/>
    </source>
</evidence>
<dbReference type="AlphaFoldDB" id="A0A166KAX8"/>
<protein>
    <submittedName>
        <fullName evidence="2">Uncharacterized protein</fullName>
    </submittedName>
</protein>
<comment type="caution">
    <text evidence="2">The sequence shown here is derived from an EMBL/GenBank/DDBJ whole genome shotgun (WGS) entry which is preliminary data.</text>
</comment>
<dbReference type="Proteomes" id="UP000076519">
    <property type="component" value="Unassembled WGS sequence"/>
</dbReference>
<name>A0A166KAX8_LACLC</name>
<evidence type="ECO:0000313" key="2">
    <source>
        <dbReference type="EMBL" id="KZK08156.1"/>
    </source>
</evidence>
<accession>A0A166KAX8</accession>
<feature type="coiled-coil region" evidence="1">
    <location>
        <begin position="72"/>
        <end position="99"/>
    </location>
</feature>